<dbReference type="PROSITE" id="PS51186">
    <property type="entry name" value="GNAT"/>
    <property type="match status" value="1"/>
</dbReference>
<dbReference type="RefSeq" id="WP_343049146.1">
    <property type="nucleotide sequence ID" value="NZ_JACCAC010000001.1"/>
</dbReference>
<feature type="domain" description="N-acetyltransferase" evidence="4">
    <location>
        <begin position="3"/>
        <end position="147"/>
    </location>
</feature>
<evidence type="ECO:0000256" key="2">
    <source>
        <dbReference type="ARBA" id="ARBA00023315"/>
    </source>
</evidence>
<accession>A0A7Y9RUB0</accession>
<name>A0A7Y9RUB0_9ACTN</name>
<dbReference type="EMBL" id="JACCAC010000001">
    <property type="protein sequence ID" value="NYG55023.1"/>
    <property type="molecule type" value="Genomic_DNA"/>
</dbReference>
<evidence type="ECO:0000256" key="1">
    <source>
        <dbReference type="ARBA" id="ARBA00022679"/>
    </source>
</evidence>
<comment type="subcellular location">
    <subcellularLocation>
        <location evidence="3">Cytoplasm</location>
    </subcellularLocation>
</comment>
<dbReference type="GO" id="GO:0008999">
    <property type="term" value="F:protein-N-terminal-alanine acetyltransferase activity"/>
    <property type="evidence" value="ECO:0007669"/>
    <property type="project" value="UniProtKB-EC"/>
</dbReference>
<comment type="caution">
    <text evidence="5">The sequence shown here is derived from an EMBL/GenBank/DDBJ whole genome shotgun (WGS) entry which is preliminary data.</text>
</comment>
<dbReference type="InterPro" id="IPR000182">
    <property type="entry name" value="GNAT_dom"/>
</dbReference>
<dbReference type="EC" id="2.3.1.266" evidence="3"/>
<dbReference type="GO" id="GO:0005737">
    <property type="term" value="C:cytoplasm"/>
    <property type="evidence" value="ECO:0007669"/>
    <property type="project" value="UniProtKB-SubCell"/>
</dbReference>
<protein>
    <recommendedName>
        <fullName evidence="3">[Ribosomal protein bS18]-alanine N-acetyltransferase</fullName>
        <ecNumber evidence="3">2.3.1.266</ecNumber>
    </recommendedName>
</protein>
<keyword evidence="6" id="KW-1185">Reference proteome</keyword>
<keyword evidence="1 5" id="KW-0808">Transferase</keyword>
<gene>
    <name evidence="5" type="ORF">BJ989_001327</name>
</gene>
<dbReference type="Proteomes" id="UP000544110">
    <property type="component" value="Unassembled WGS sequence"/>
</dbReference>
<comment type="catalytic activity">
    <reaction evidence="3">
        <text>N-terminal L-alanyl-[ribosomal protein bS18] + acetyl-CoA = N-terminal N(alpha)-acetyl-L-alanyl-[ribosomal protein bS18] + CoA + H(+)</text>
        <dbReference type="Rhea" id="RHEA:43756"/>
        <dbReference type="Rhea" id="RHEA-COMP:10676"/>
        <dbReference type="Rhea" id="RHEA-COMP:10677"/>
        <dbReference type="ChEBI" id="CHEBI:15378"/>
        <dbReference type="ChEBI" id="CHEBI:57287"/>
        <dbReference type="ChEBI" id="CHEBI:57288"/>
        <dbReference type="ChEBI" id="CHEBI:64718"/>
        <dbReference type="ChEBI" id="CHEBI:83683"/>
        <dbReference type="EC" id="2.3.1.266"/>
    </reaction>
</comment>
<sequence>MSEQVRDAQPPDLPALVALERTLFGAEAWDEASLRAELDGPGRRLLVVEDGPRVAAYASTMVLGDVADLLRIGVDPARQGRGLGGALLAAVVDHARAAGAHRLLLEVAATNAAALALYGRAGLVEVDRRRGYYRDGVDALVLGLALA</sequence>
<dbReference type="Gene3D" id="3.40.630.30">
    <property type="match status" value="1"/>
</dbReference>
<comment type="function">
    <text evidence="3">Acetylates the N-terminal alanine of ribosomal protein bS18.</text>
</comment>
<organism evidence="5 6">
    <name type="scientific">Nocardioides perillae</name>
    <dbReference type="NCBI Taxonomy" id="1119534"/>
    <lineage>
        <taxon>Bacteria</taxon>
        <taxon>Bacillati</taxon>
        <taxon>Actinomycetota</taxon>
        <taxon>Actinomycetes</taxon>
        <taxon>Propionibacteriales</taxon>
        <taxon>Nocardioidaceae</taxon>
        <taxon>Nocardioides</taxon>
    </lineage>
</organism>
<keyword evidence="3" id="KW-0963">Cytoplasm</keyword>
<dbReference type="InterPro" id="IPR050832">
    <property type="entry name" value="Bact_Acetyltransf"/>
</dbReference>
<dbReference type="Pfam" id="PF00583">
    <property type="entry name" value="Acetyltransf_1"/>
    <property type="match status" value="1"/>
</dbReference>
<dbReference type="InterPro" id="IPR006464">
    <property type="entry name" value="AcTrfase_RimI/Ard1"/>
</dbReference>
<evidence type="ECO:0000259" key="4">
    <source>
        <dbReference type="PROSITE" id="PS51186"/>
    </source>
</evidence>
<evidence type="ECO:0000313" key="6">
    <source>
        <dbReference type="Proteomes" id="UP000544110"/>
    </source>
</evidence>
<evidence type="ECO:0000256" key="3">
    <source>
        <dbReference type="RuleBase" id="RU363094"/>
    </source>
</evidence>
<dbReference type="PANTHER" id="PTHR43877">
    <property type="entry name" value="AMINOALKYLPHOSPHONATE N-ACETYLTRANSFERASE-RELATED-RELATED"/>
    <property type="match status" value="1"/>
</dbReference>
<dbReference type="SUPFAM" id="SSF55729">
    <property type="entry name" value="Acyl-CoA N-acyltransferases (Nat)"/>
    <property type="match status" value="1"/>
</dbReference>
<dbReference type="AlphaFoldDB" id="A0A7Y9RUB0"/>
<reference evidence="5 6" key="1">
    <citation type="submission" date="2020-07" db="EMBL/GenBank/DDBJ databases">
        <title>Sequencing the genomes of 1000 actinobacteria strains.</title>
        <authorList>
            <person name="Klenk H.-P."/>
        </authorList>
    </citation>
    <scope>NUCLEOTIDE SEQUENCE [LARGE SCALE GENOMIC DNA]</scope>
    <source>
        <strain evidence="5 6">DSM 24552</strain>
    </source>
</reference>
<evidence type="ECO:0000313" key="5">
    <source>
        <dbReference type="EMBL" id="NYG55023.1"/>
    </source>
</evidence>
<keyword evidence="2 5" id="KW-0012">Acyltransferase</keyword>
<proteinExistence type="inferred from homology"/>
<dbReference type="InterPro" id="IPR016181">
    <property type="entry name" value="Acyl_CoA_acyltransferase"/>
</dbReference>
<dbReference type="CDD" id="cd04301">
    <property type="entry name" value="NAT_SF"/>
    <property type="match status" value="1"/>
</dbReference>
<comment type="similarity">
    <text evidence="3">Belongs to the acetyltransferase family. RimI subfamily.</text>
</comment>
<dbReference type="NCBIfam" id="TIGR01575">
    <property type="entry name" value="rimI"/>
    <property type="match status" value="1"/>
</dbReference>